<protein>
    <submittedName>
        <fullName evidence="6">Filamentous hemagglutinin N-terminal domain-containing protein</fullName>
    </submittedName>
</protein>
<accession>A0ABS2IE21</accession>
<reference evidence="6 7" key="1">
    <citation type="submission" date="2021-02" db="EMBL/GenBank/DDBJ databases">
        <authorList>
            <person name="Lee D.-H."/>
        </authorList>
    </citation>
    <scope>NUCLEOTIDE SEQUENCE [LARGE SCALE GENOMIC DNA]</scope>
    <source>
        <strain evidence="6 7">UL073</strain>
    </source>
</reference>
<dbReference type="SUPFAM" id="SSF51126">
    <property type="entry name" value="Pectin lyase-like"/>
    <property type="match status" value="1"/>
</dbReference>
<comment type="caution">
    <text evidence="6">The sequence shown here is derived from an EMBL/GenBank/DDBJ whole genome shotgun (WGS) entry which is preliminary data.</text>
</comment>
<gene>
    <name evidence="6" type="ORF">JQX08_11270</name>
</gene>
<sequence>MNTRIQSRACVARRSRSGKPGRGSLKPLYLCVALALLGGFVAALPAGADELPSGGTISHGSGSITPTGPDLNVTTDAPRTVINWDRFSIGPDNKVHFQQPDGSSVTLNRVIGGQRSDIMGVLSSNGRLILVNPAGIWFGQHARITTSSLLAAAGAISDEELAKFKRGEKFDIDLKGLVRNDGTIQLLNDAQGNNTLGDKGLVALLGAQVENHGVIQARKGKVVMASGPKATLDFTGDGLISLVIGGDAASNPVNDEVTGGVHNSGHIDVGNGVVVMSAQRAAKHLDSVINLGGAVVADSVTEKGGQIVLGNAEHTNVSGSLSAKGDDGGSIKVLGEHVTVAGSATLDASGSTGKGGSVLVGGSYQGKGSEPAAQSTTVEKGAQLKADGKTDGGLIVAWSDGQTQFAGHASAKGGERGGVVETSGQQLSISGDAKVDVSGGKNGGTWLLDPAIIDIDENAAQAIVTTLASGNVRVEASERINVNAPIVASNIGQVLGADGQPTGATLALIANGKVGTITSYDAATGDKHNDSGSVYINAPILLKDGNLFISATGDVRLVDNATNGETGAAAWRKRAIVDVGAGIAWIKTSNTATVSQDANTALIADKLAVQGASVRLNSALNYAGTLTAGQASNGVFQFNQANASGSTVTGKVTNPFSGESMDGVKAQQIRYVGSQDIVADPTTNGFTDPYRSYELKYGNEQFDYLVFEAIGFVDQNHNPIPPAELLNYLDSSDYLVHGLSFTDSGNVQWRLAPNKANANLTDVYKDGVLQSGAISLGFSFDAHKGMVVVSDVPVPNGENGGWGVGEFTGPGPLNPGELQHSNQTGSSEQLVVGLGDKVSSVMAQLGWLMDDRPWIQTQNGQAVTAAQLLERARVHFLATQDAPDGAVSLTAQQATLSAQVDNAQRSYGDANPSFTTQATLNDKAQAVREVDQFVDAELGRSGISAGAASSSATAASNVGSYAIQHGYKLDTFAGKRYEATLGNATLTIIPVELVVQADDKAKQVGEADPALTYQYQSGLKNNDALGEVLNQGGATRQPGEAPGVYAIGQGNVALNSVGTTADGQPIYNYTLTFLPGKLTIAGPVGPDPVTPDPVGPDPVNPPPIVPEPVVSPSASPGVNNAAAVQGPGSERCSALESPAAVSANYSVSPAVQRTYTVQLVCKPRAYDHGTAKEEAPNVADILGYANSLLKDGRFQIPDWNRSVIPRELIEPRDQDKQ</sequence>
<dbReference type="Pfam" id="PF05860">
    <property type="entry name" value="TPS"/>
    <property type="match status" value="1"/>
</dbReference>
<evidence type="ECO:0000259" key="5">
    <source>
        <dbReference type="SMART" id="SM00912"/>
    </source>
</evidence>
<name>A0ABS2IE21_9GAMM</name>
<evidence type="ECO:0000256" key="4">
    <source>
        <dbReference type="SAM" id="MobiDB-lite"/>
    </source>
</evidence>
<dbReference type="Pfam" id="PF18676">
    <property type="entry name" value="MBG_2"/>
    <property type="match status" value="2"/>
</dbReference>
<organism evidence="6 7">
    <name type="scientific">Zestomonas insulae</name>
    <dbReference type="NCBI Taxonomy" id="2809017"/>
    <lineage>
        <taxon>Bacteria</taxon>
        <taxon>Pseudomonadati</taxon>
        <taxon>Pseudomonadota</taxon>
        <taxon>Gammaproteobacteria</taxon>
        <taxon>Pseudomonadales</taxon>
        <taxon>Pseudomonadaceae</taxon>
        <taxon>Zestomonas</taxon>
    </lineage>
</organism>
<feature type="domain" description="Filamentous haemagglutinin FhaB/tRNA nuclease CdiA-like TPS" evidence="5">
    <location>
        <begin position="48"/>
        <end position="160"/>
    </location>
</feature>
<feature type="region of interest" description="Disordered" evidence="4">
    <location>
        <begin position="1"/>
        <end position="21"/>
    </location>
</feature>
<evidence type="ECO:0000256" key="3">
    <source>
        <dbReference type="ARBA" id="ARBA00022729"/>
    </source>
</evidence>
<evidence type="ECO:0000256" key="2">
    <source>
        <dbReference type="ARBA" id="ARBA00022525"/>
    </source>
</evidence>
<evidence type="ECO:0000313" key="7">
    <source>
        <dbReference type="Proteomes" id="UP000717995"/>
    </source>
</evidence>
<dbReference type="PANTHER" id="PTHR12338">
    <property type="entry name" value="AUTOTRANSPORTER"/>
    <property type="match status" value="1"/>
</dbReference>
<proteinExistence type="predicted"/>
<evidence type="ECO:0000256" key="1">
    <source>
        <dbReference type="ARBA" id="ARBA00004613"/>
    </source>
</evidence>
<evidence type="ECO:0000313" key="6">
    <source>
        <dbReference type="EMBL" id="MBM7061285.1"/>
    </source>
</evidence>
<dbReference type="Gene3D" id="2.160.20.10">
    <property type="entry name" value="Single-stranded right-handed beta-helix, Pectin lyase-like"/>
    <property type="match status" value="1"/>
</dbReference>
<dbReference type="Proteomes" id="UP000717995">
    <property type="component" value="Unassembled WGS sequence"/>
</dbReference>
<dbReference type="SMART" id="SM00912">
    <property type="entry name" value="Haemagg_act"/>
    <property type="match status" value="1"/>
</dbReference>
<dbReference type="InterPro" id="IPR011050">
    <property type="entry name" value="Pectin_lyase_fold/virulence"/>
</dbReference>
<dbReference type="InterPro" id="IPR008638">
    <property type="entry name" value="FhaB/CdiA-like_TPS"/>
</dbReference>
<dbReference type="RefSeq" id="WP_205348474.1">
    <property type="nucleotide sequence ID" value="NZ_JAFEUP010000003.1"/>
</dbReference>
<dbReference type="PANTHER" id="PTHR12338:SF8">
    <property type="entry name" value="HEME_HEMOPEXIN-BINDING PROTEIN"/>
    <property type="match status" value="1"/>
</dbReference>
<dbReference type="InterPro" id="IPR012334">
    <property type="entry name" value="Pectin_lyas_fold"/>
</dbReference>
<dbReference type="NCBIfam" id="TIGR01901">
    <property type="entry name" value="adhes_NPXG"/>
    <property type="match status" value="1"/>
</dbReference>
<dbReference type="InterPro" id="IPR041286">
    <property type="entry name" value="MBG_2"/>
</dbReference>
<keyword evidence="3" id="KW-0732">Signal</keyword>
<comment type="subcellular location">
    <subcellularLocation>
        <location evidence="1">Secreted</location>
    </subcellularLocation>
</comment>
<keyword evidence="7" id="KW-1185">Reference proteome</keyword>
<keyword evidence="2" id="KW-0964">Secreted</keyword>
<dbReference type="InterPro" id="IPR050909">
    <property type="entry name" value="Bact_Autotransporter_VF"/>
</dbReference>
<dbReference type="EMBL" id="JAFEUP010000003">
    <property type="protein sequence ID" value="MBM7061285.1"/>
    <property type="molecule type" value="Genomic_DNA"/>
</dbReference>